<dbReference type="PANTHER" id="PTHR30213">
    <property type="entry name" value="INNER MEMBRANE PROTEIN YHJD"/>
    <property type="match status" value="1"/>
</dbReference>
<dbReference type="AlphaFoldDB" id="A0A140DY74"/>
<comment type="subcellular location">
    <subcellularLocation>
        <location evidence="1">Cell membrane</location>
        <topology evidence="1">Multi-pass membrane protein</topology>
    </subcellularLocation>
</comment>
<dbReference type="Proteomes" id="UP000069771">
    <property type="component" value="Chromosome"/>
</dbReference>
<evidence type="ECO:0000256" key="5">
    <source>
        <dbReference type="ARBA" id="ARBA00023136"/>
    </source>
</evidence>
<dbReference type="GO" id="GO:0005886">
    <property type="term" value="C:plasma membrane"/>
    <property type="evidence" value="ECO:0007669"/>
    <property type="project" value="UniProtKB-SubCell"/>
</dbReference>
<dbReference type="KEGG" id="fro:AALO17_24670"/>
<evidence type="ECO:0000313" key="8">
    <source>
        <dbReference type="Proteomes" id="UP000069771"/>
    </source>
</evidence>
<keyword evidence="2" id="KW-1003">Cell membrane</keyword>
<gene>
    <name evidence="7" type="ORF">AALO17_24670</name>
</gene>
<evidence type="ECO:0008006" key="9">
    <source>
        <dbReference type="Google" id="ProtNLM"/>
    </source>
</evidence>
<dbReference type="EMBL" id="CP011391">
    <property type="protein sequence ID" value="AMK55601.1"/>
    <property type="molecule type" value="Genomic_DNA"/>
</dbReference>
<feature type="transmembrane region" description="Helical" evidence="6">
    <location>
        <begin position="223"/>
        <end position="246"/>
    </location>
</feature>
<feature type="transmembrane region" description="Helical" evidence="6">
    <location>
        <begin position="145"/>
        <end position="173"/>
    </location>
</feature>
<protein>
    <recommendedName>
        <fullName evidence="9">YihY/virulence factor BrkB family protein</fullName>
    </recommendedName>
</protein>
<accession>A0A140DY74</accession>
<keyword evidence="3 6" id="KW-0812">Transmembrane</keyword>
<reference evidence="7 8" key="1">
    <citation type="journal article" date="2016" name="Gut Pathog.">
        <title>Whole genome sequencing of "Faecalibaculum rodentium" ALO17, isolated from C57BL/6J laboratory mouse feces.</title>
        <authorList>
            <person name="Lim S."/>
            <person name="Chang D.H."/>
            <person name="Ahn S."/>
            <person name="Kim B.C."/>
        </authorList>
    </citation>
    <scope>NUCLEOTIDE SEQUENCE [LARGE SCALE GENOMIC DNA]</scope>
    <source>
        <strain evidence="7 8">Alo17</strain>
    </source>
</reference>
<proteinExistence type="predicted"/>
<dbReference type="NCBIfam" id="TIGR00765">
    <property type="entry name" value="yihY_not_rbn"/>
    <property type="match status" value="1"/>
</dbReference>
<organism evidence="7 8">
    <name type="scientific">Faecalibaculum rodentium</name>
    <dbReference type="NCBI Taxonomy" id="1702221"/>
    <lineage>
        <taxon>Bacteria</taxon>
        <taxon>Bacillati</taxon>
        <taxon>Bacillota</taxon>
        <taxon>Erysipelotrichia</taxon>
        <taxon>Erysipelotrichales</taxon>
        <taxon>Erysipelotrichaceae</taxon>
        <taxon>Faecalibaculum</taxon>
    </lineage>
</organism>
<name>A0A140DY74_9FIRM</name>
<dbReference type="GeneID" id="78478985"/>
<evidence type="ECO:0000313" key="7">
    <source>
        <dbReference type="EMBL" id="AMK55601.1"/>
    </source>
</evidence>
<evidence type="ECO:0000256" key="4">
    <source>
        <dbReference type="ARBA" id="ARBA00022989"/>
    </source>
</evidence>
<evidence type="ECO:0000256" key="1">
    <source>
        <dbReference type="ARBA" id="ARBA00004651"/>
    </source>
</evidence>
<feature type="transmembrane region" description="Helical" evidence="6">
    <location>
        <begin position="193"/>
        <end position="211"/>
    </location>
</feature>
<keyword evidence="5 6" id="KW-0472">Membrane</keyword>
<dbReference type="PANTHER" id="PTHR30213:SF0">
    <property type="entry name" value="UPF0761 MEMBRANE PROTEIN YIHY"/>
    <property type="match status" value="1"/>
</dbReference>
<keyword evidence="8" id="KW-1185">Reference proteome</keyword>
<feature type="transmembrane region" description="Helical" evidence="6">
    <location>
        <begin position="42"/>
        <end position="66"/>
    </location>
</feature>
<feature type="transmembrane region" description="Helical" evidence="6">
    <location>
        <begin position="100"/>
        <end position="118"/>
    </location>
</feature>
<keyword evidence="4 6" id="KW-1133">Transmembrane helix</keyword>
<dbReference type="STRING" id="1702221.AALO17_24670"/>
<sequence>MTIQLPPKLAGRLKPIIRRLRPAMRLFTRCTKDEVTTRAAALAYYLVFSIFPLLILFSLIIGSLHIDTATMDILLARVLPRDMIDMLKGYLDYVTRTFDMKLLMFALVFSIYFPWRFIRSLMDGIRISYRQESEESFIRRTLKQILCTLLIPLTLAASLILIILGHNVITFLVSLLPPQTLRLSDFLLTLWQYGRFLIAAAIMSIALIILYRCSIPTRVPFKTLLPGIVFSIIAWVISSIAFSFYVENFGDYSVIYGTLGAFVILLLWLYLTGLIFLAGSEINALWWLRASLRERRKELKTLARKQETQPDPQA</sequence>
<dbReference type="OrthoDB" id="9775903at2"/>
<feature type="transmembrane region" description="Helical" evidence="6">
    <location>
        <begin position="258"/>
        <end position="288"/>
    </location>
</feature>
<evidence type="ECO:0000256" key="3">
    <source>
        <dbReference type="ARBA" id="ARBA00022692"/>
    </source>
</evidence>
<dbReference type="RefSeq" id="WP_067559452.1">
    <property type="nucleotide sequence ID" value="NZ_CAKOCV010000032.1"/>
</dbReference>
<dbReference type="Pfam" id="PF03631">
    <property type="entry name" value="Virul_fac_BrkB"/>
    <property type="match status" value="1"/>
</dbReference>
<dbReference type="InterPro" id="IPR017039">
    <property type="entry name" value="Virul_fac_BrkB"/>
</dbReference>
<evidence type="ECO:0000256" key="2">
    <source>
        <dbReference type="ARBA" id="ARBA00022475"/>
    </source>
</evidence>
<evidence type="ECO:0000256" key="6">
    <source>
        <dbReference type="SAM" id="Phobius"/>
    </source>
</evidence>
<dbReference type="PIRSF" id="PIRSF035875">
    <property type="entry name" value="RNase_BN"/>
    <property type="match status" value="1"/>
</dbReference>